<organism evidence="2 3">
    <name type="scientific">Micromonospora zingiberis</name>
    <dbReference type="NCBI Taxonomy" id="2053011"/>
    <lineage>
        <taxon>Bacteria</taxon>
        <taxon>Bacillati</taxon>
        <taxon>Actinomycetota</taxon>
        <taxon>Actinomycetes</taxon>
        <taxon>Micromonosporales</taxon>
        <taxon>Micromonosporaceae</taxon>
        <taxon>Micromonospora</taxon>
    </lineage>
</organism>
<dbReference type="GO" id="GO:0003677">
    <property type="term" value="F:DNA binding"/>
    <property type="evidence" value="ECO:0007669"/>
    <property type="project" value="InterPro"/>
</dbReference>
<evidence type="ECO:0000259" key="1">
    <source>
        <dbReference type="PROSITE" id="PS50943"/>
    </source>
</evidence>
<gene>
    <name evidence="2" type="ORF">E0H26_13110</name>
</gene>
<dbReference type="PANTHER" id="PTHR35010:SF2">
    <property type="entry name" value="BLL4672 PROTEIN"/>
    <property type="match status" value="1"/>
</dbReference>
<proteinExistence type="predicted"/>
<dbReference type="RefSeq" id="WP_131303873.1">
    <property type="nucleotide sequence ID" value="NZ_SJJR01000007.1"/>
</dbReference>
<dbReference type="Gene3D" id="1.10.260.40">
    <property type="entry name" value="lambda repressor-like DNA-binding domains"/>
    <property type="match status" value="1"/>
</dbReference>
<dbReference type="SUPFAM" id="SSF47413">
    <property type="entry name" value="lambda repressor-like DNA-binding domains"/>
    <property type="match status" value="1"/>
</dbReference>
<evidence type="ECO:0000313" key="3">
    <source>
        <dbReference type="Proteomes" id="UP000292274"/>
    </source>
</evidence>
<protein>
    <submittedName>
        <fullName evidence="2">XRE family transcriptional regulator</fullName>
    </submittedName>
</protein>
<dbReference type="PANTHER" id="PTHR35010">
    <property type="entry name" value="BLL4672 PROTEIN-RELATED"/>
    <property type="match status" value="1"/>
</dbReference>
<comment type="caution">
    <text evidence="2">The sequence shown here is derived from an EMBL/GenBank/DDBJ whole genome shotgun (WGS) entry which is preliminary data.</text>
</comment>
<accession>A0A4V2LWN5</accession>
<name>A0A4V2LWN5_9ACTN</name>
<dbReference type="PROSITE" id="PS50943">
    <property type="entry name" value="HTH_CROC1"/>
    <property type="match status" value="1"/>
</dbReference>
<dbReference type="InterPro" id="IPR041413">
    <property type="entry name" value="MLTR_LBD"/>
</dbReference>
<dbReference type="AlphaFoldDB" id="A0A4V2LWN5"/>
<reference evidence="2 3" key="1">
    <citation type="submission" date="2019-02" db="EMBL/GenBank/DDBJ databases">
        <title>Jishengella sp. nov., isolated from a root of Zingiber montanum.</title>
        <authorList>
            <person name="Kuncharoen N."/>
            <person name="Kudo T."/>
            <person name="Masahiro Y."/>
            <person name="Ohkuma M."/>
            <person name="Tanasupawat S."/>
        </authorList>
    </citation>
    <scope>NUCLEOTIDE SEQUENCE [LARGE SCALE GENOMIC DNA]</scope>
    <source>
        <strain evidence="2 3">PLAI 1-1</strain>
    </source>
</reference>
<dbReference type="InterPro" id="IPR010982">
    <property type="entry name" value="Lambda_DNA-bd_dom_sf"/>
</dbReference>
<dbReference type="CDD" id="cd00093">
    <property type="entry name" value="HTH_XRE"/>
    <property type="match status" value="1"/>
</dbReference>
<dbReference type="InterPro" id="IPR001387">
    <property type="entry name" value="Cro/C1-type_HTH"/>
</dbReference>
<dbReference type="Proteomes" id="UP000292274">
    <property type="component" value="Unassembled WGS sequence"/>
</dbReference>
<dbReference type="Gene3D" id="3.30.450.180">
    <property type="match status" value="1"/>
</dbReference>
<sequence length="297" mass="32546">MDSRRQLGAFLQTRRSQLRPEDVGLVGHGDRRRVPGLRREELALLAGVSASYYARLEQGYSLNASPEVLDAIARALRLDEAEHRHLYDLAAGTRVRSAARRAAPERMTAELAQLVEALGETPVLVMGRRSDVLAWNRTGHALFAGHLDPAGPATPRDRPNMARLVFLDPHTRDLYLDWPTKARSVVGALRLAAGQHPDDAAISTLIGDLTVRSPEFSDMWAAHRVKTAGDATYEMRHPLVGAMTVTQQLLRTEQGRTVVVATTEPGSSSREAMSLLTHLTSVTADPRPTTPAAARHR</sequence>
<feature type="domain" description="HTH cro/C1-type" evidence="1">
    <location>
        <begin position="36"/>
        <end position="83"/>
    </location>
</feature>
<dbReference type="SMART" id="SM00530">
    <property type="entry name" value="HTH_XRE"/>
    <property type="match status" value="1"/>
</dbReference>
<dbReference type="OrthoDB" id="3806821at2"/>
<keyword evidence="3" id="KW-1185">Reference proteome</keyword>
<dbReference type="EMBL" id="SJJR01000007">
    <property type="protein sequence ID" value="TCB97205.1"/>
    <property type="molecule type" value="Genomic_DNA"/>
</dbReference>
<evidence type="ECO:0000313" key="2">
    <source>
        <dbReference type="EMBL" id="TCB97205.1"/>
    </source>
</evidence>
<dbReference type="Pfam" id="PF17765">
    <property type="entry name" value="MLTR_LBD"/>
    <property type="match status" value="1"/>
</dbReference>
<dbReference type="Pfam" id="PF13560">
    <property type="entry name" value="HTH_31"/>
    <property type="match status" value="1"/>
</dbReference>